<dbReference type="EMBL" id="PKPP01000368">
    <property type="protein sequence ID" value="PWA93692.1"/>
    <property type="molecule type" value="Genomic_DNA"/>
</dbReference>
<feature type="compositionally biased region" description="Polar residues" evidence="1">
    <location>
        <begin position="115"/>
        <end position="129"/>
    </location>
</feature>
<dbReference type="Proteomes" id="UP000245207">
    <property type="component" value="Unassembled WGS sequence"/>
</dbReference>
<proteinExistence type="predicted"/>
<feature type="region of interest" description="Disordered" evidence="1">
    <location>
        <begin position="1"/>
        <end position="29"/>
    </location>
</feature>
<feature type="compositionally biased region" description="Polar residues" evidence="1">
    <location>
        <begin position="62"/>
        <end position="74"/>
    </location>
</feature>
<evidence type="ECO:0000256" key="1">
    <source>
        <dbReference type="SAM" id="MobiDB-lite"/>
    </source>
</evidence>
<name>A0A2U1Q6Y8_ARTAN</name>
<sequence length="163" mass="17451">MSSAPGIEGNANRSIISGEFETREQSAPGFEIRVNNSSLVNDRRFDSYVNAQPPSYKHVRPGQNSSVASSTRELGTTEHGSGPGFDDIGRKNTSEPGLGSQTTSYNKAPGVSGQVRENQSKNNATNTTPAAPVNPQDYVGISLVGKKFKAVNPDAYYVEKNEN</sequence>
<protein>
    <submittedName>
        <fullName evidence="2">Uncharacterized protein</fullName>
    </submittedName>
</protein>
<organism evidence="2 3">
    <name type="scientific">Artemisia annua</name>
    <name type="common">Sweet wormwood</name>
    <dbReference type="NCBI Taxonomy" id="35608"/>
    <lineage>
        <taxon>Eukaryota</taxon>
        <taxon>Viridiplantae</taxon>
        <taxon>Streptophyta</taxon>
        <taxon>Embryophyta</taxon>
        <taxon>Tracheophyta</taxon>
        <taxon>Spermatophyta</taxon>
        <taxon>Magnoliopsida</taxon>
        <taxon>eudicotyledons</taxon>
        <taxon>Gunneridae</taxon>
        <taxon>Pentapetalae</taxon>
        <taxon>asterids</taxon>
        <taxon>campanulids</taxon>
        <taxon>Asterales</taxon>
        <taxon>Asteraceae</taxon>
        <taxon>Asteroideae</taxon>
        <taxon>Anthemideae</taxon>
        <taxon>Artemisiinae</taxon>
        <taxon>Artemisia</taxon>
    </lineage>
</organism>
<gene>
    <name evidence="2" type="ORF">CTI12_AA051780</name>
</gene>
<accession>A0A2U1Q6Y8</accession>
<evidence type="ECO:0000313" key="3">
    <source>
        <dbReference type="Proteomes" id="UP000245207"/>
    </source>
</evidence>
<feature type="region of interest" description="Disordered" evidence="1">
    <location>
        <begin position="41"/>
        <end position="135"/>
    </location>
</feature>
<reference evidence="2 3" key="1">
    <citation type="journal article" date="2018" name="Mol. Plant">
        <title>The genome of Artemisia annua provides insight into the evolution of Asteraceae family and artemisinin biosynthesis.</title>
        <authorList>
            <person name="Shen Q."/>
            <person name="Zhang L."/>
            <person name="Liao Z."/>
            <person name="Wang S."/>
            <person name="Yan T."/>
            <person name="Shi P."/>
            <person name="Liu M."/>
            <person name="Fu X."/>
            <person name="Pan Q."/>
            <person name="Wang Y."/>
            <person name="Lv Z."/>
            <person name="Lu X."/>
            <person name="Zhang F."/>
            <person name="Jiang W."/>
            <person name="Ma Y."/>
            <person name="Chen M."/>
            <person name="Hao X."/>
            <person name="Li L."/>
            <person name="Tang Y."/>
            <person name="Lv G."/>
            <person name="Zhou Y."/>
            <person name="Sun X."/>
            <person name="Brodelius P.E."/>
            <person name="Rose J.K.C."/>
            <person name="Tang K."/>
        </authorList>
    </citation>
    <scope>NUCLEOTIDE SEQUENCE [LARGE SCALE GENOMIC DNA]</scope>
    <source>
        <strain evidence="3">cv. Huhao1</strain>
        <tissue evidence="2">Leaf</tissue>
    </source>
</reference>
<comment type="caution">
    <text evidence="2">The sequence shown here is derived from an EMBL/GenBank/DDBJ whole genome shotgun (WGS) entry which is preliminary data.</text>
</comment>
<dbReference type="OrthoDB" id="1728909at2759"/>
<keyword evidence="3" id="KW-1185">Reference proteome</keyword>
<dbReference type="AlphaFoldDB" id="A0A2U1Q6Y8"/>
<evidence type="ECO:0000313" key="2">
    <source>
        <dbReference type="EMBL" id="PWA93692.1"/>
    </source>
</evidence>